<evidence type="ECO:0000313" key="3">
    <source>
        <dbReference type="Proteomes" id="UP000236642"/>
    </source>
</evidence>
<dbReference type="SUPFAM" id="SSF89155">
    <property type="entry name" value="TorD-like"/>
    <property type="match status" value="1"/>
</dbReference>
<dbReference type="Gene3D" id="1.10.3480.10">
    <property type="entry name" value="TorD-like"/>
    <property type="match status" value="1"/>
</dbReference>
<evidence type="ECO:0000256" key="1">
    <source>
        <dbReference type="ARBA" id="ARBA00023186"/>
    </source>
</evidence>
<reference evidence="3" key="1">
    <citation type="submission" date="2017-09" db="EMBL/GenBank/DDBJ databases">
        <title>Metaegenomics of thermophilic ammonia-oxidizing enrichment culture.</title>
        <authorList>
            <person name="Kato S."/>
            <person name="Suzuki K."/>
        </authorList>
    </citation>
    <scope>NUCLEOTIDE SEQUENCE [LARGE SCALE GENOMIC DNA]</scope>
</reference>
<dbReference type="Proteomes" id="UP000236642">
    <property type="component" value="Unassembled WGS sequence"/>
</dbReference>
<protein>
    <submittedName>
        <fullName evidence="2">Chlorate reductase assembly chaperone protein</fullName>
    </submittedName>
</protein>
<proteinExistence type="predicted"/>
<sequence length="237" mass="27371">MSPMISIRLEDIAQLRYALYRFLAASFLAPEEERLEQLDEAAGILEAYGAFLQHFAFYGPWRRWVGQVRRLRLAPHEREVAYTELLQVVPLQASRYLDPEGWGQGRVLLELERAYREAGLRPSSEHLLPPDHLVVELEFMAFLCYQESRAWAESGPISRLLSFERRFLIRHLRRWIPPLACKARAELGANLYRAAVEAVEAYIFHDGDWVTLVASLDPSRGMKLDHELKGERSPVAQ</sequence>
<organism evidence="2 3">
    <name type="scientific">Candidatus Thermoflexus japonica</name>
    <dbReference type="NCBI Taxonomy" id="2035417"/>
    <lineage>
        <taxon>Bacteria</taxon>
        <taxon>Bacillati</taxon>
        <taxon>Chloroflexota</taxon>
        <taxon>Thermoflexia</taxon>
        <taxon>Thermoflexales</taxon>
        <taxon>Thermoflexaceae</taxon>
        <taxon>Thermoflexus</taxon>
    </lineage>
</organism>
<dbReference type="InterPro" id="IPR050289">
    <property type="entry name" value="TorD/DmsD_chaperones"/>
</dbReference>
<dbReference type="PANTHER" id="PTHR34227:SF1">
    <property type="entry name" value="DIMETHYL SULFOXIDE REDUCTASE CHAPERONE-RELATED"/>
    <property type="match status" value="1"/>
</dbReference>
<dbReference type="InterPro" id="IPR020945">
    <property type="entry name" value="DMSO/NO3_reduct_chaperone"/>
</dbReference>
<dbReference type="Pfam" id="PF02613">
    <property type="entry name" value="Nitrate_red_del"/>
    <property type="match status" value="1"/>
</dbReference>
<name>A0A2H5Y7E1_9CHLR</name>
<evidence type="ECO:0000313" key="2">
    <source>
        <dbReference type="EMBL" id="GBD09354.1"/>
    </source>
</evidence>
<gene>
    <name evidence="2" type="primary">clrD</name>
    <name evidence="2" type="ORF">HRbin22_01604</name>
</gene>
<dbReference type="AlphaFoldDB" id="A0A2H5Y7E1"/>
<dbReference type="InterPro" id="IPR036411">
    <property type="entry name" value="TorD-like_sf"/>
</dbReference>
<comment type="caution">
    <text evidence="2">The sequence shown here is derived from an EMBL/GenBank/DDBJ whole genome shotgun (WGS) entry which is preliminary data.</text>
</comment>
<dbReference type="PANTHER" id="PTHR34227">
    <property type="entry name" value="CHAPERONE PROTEIN YCDY"/>
    <property type="match status" value="1"/>
</dbReference>
<accession>A0A2H5Y7E1</accession>
<dbReference type="EMBL" id="BEHY01000037">
    <property type="protein sequence ID" value="GBD09354.1"/>
    <property type="molecule type" value="Genomic_DNA"/>
</dbReference>
<keyword evidence="1" id="KW-0143">Chaperone</keyword>